<feature type="region of interest" description="Disordered" evidence="1">
    <location>
        <begin position="142"/>
        <end position="192"/>
    </location>
</feature>
<sequence length="574" mass="62501">MLTLYGIGNFELLDRDGQGRAPRGMKARGLIVLLATAPGHSRTRAWLQSRLWSDRAPRQAAASLRQALSDIRRELGPARAALRADRESVALDPRLLSLRLEPPPGRSTGLQDREAFEDIDIPDPVFEDTIRDIRARIAAMPAETAERPDRRGLMERPEPAPHGRDAPPWAIAPGRARPGASPSRSHVARVPATRAPLPRPLLLVTERAGSDPHSIAALWTLREVVLTALREHGAIDIVSGGSLDDVAGRGGAAGILTLNLRAILDNSEICLRADIEELRGHKMVWSGQTLLAPEDGHDRAAPPLDILARRIIEELLGGFGAAAGATAQEIAAVLSHRAVTAFFRLDREEMRHADRLLSRGFELEPCGQYLALRALLRNLASFQHRSTDFLHDRITANRLLHQALRHSPANSLVQAVASQLEYIDGLHGALPERLARSSVETDPSNPFCWAFLSNALAPTHSQEGYAAAVRAVSIARAAPHRYFFEHFACMSAAAIGAYGTARQHAGMALRIKPDFVSTRRYEVALALHSGDEGGAAMAIAALRREEPDFTPSLLRDPSYPVVTMQKLPLIDAIG</sequence>
<evidence type="ECO:0008006" key="4">
    <source>
        <dbReference type="Google" id="ProtNLM"/>
    </source>
</evidence>
<protein>
    <recommendedName>
        <fullName evidence="4">SARP family transcriptional regulator</fullName>
    </recommendedName>
</protein>
<dbReference type="Gene3D" id="1.10.10.10">
    <property type="entry name" value="Winged helix-like DNA-binding domain superfamily/Winged helix DNA-binding domain"/>
    <property type="match status" value="1"/>
</dbReference>
<dbReference type="EMBL" id="APKE01000015">
    <property type="protein sequence ID" value="KAF0676252.1"/>
    <property type="molecule type" value="Genomic_DNA"/>
</dbReference>
<dbReference type="AlphaFoldDB" id="A0A921NQC6"/>
<reference evidence="2" key="1">
    <citation type="submission" date="2013-03" db="EMBL/GenBank/DDBJ databases">
        <title>Genome Sequence of the Profundibacterium mesophilum strain KAUST100406-0324T from Red Sea, a novel genus in the family Rhodobacteraceae.</title>
        <authorList>
            <person name="Essack M."/>
            <person name="Alam I."/>
            <person name="Lafi F."/>
            <person name="Alawi W."/>
            <person name="Kamanu F."/>
            <person name="Al-Suwailem A."/>
            <person name="Lee O.O."/>
            <person name="Xu Y."/>
            <person name="Bajic V."/>
            <person name="Qian P.-Y."/>
            <person name="Archer J."/>
        </authorList>
    </citation>
    <scope>NUCLEOTIDE SEQUENCE</scope>
    <source>
        <strain evidence="2">KAUST100406-0324</strain>
    </source>
</reference>
<keyword evidence="3" id="KW-1185">Reference proteome</keyword>
<evidence type="ECO:0000313" key="2">
    <source>
        <dbReference type="EMBL" id="KAF0676252.1"/>
    </source>
</evidence>
<dbReference type="SUPFAM" id="SSF46894">
    <property type="entry name" value="C-terminal effector domain of the bipartite response regulators"/>
    <property type="match status" value="1"/>
</dbReference>
<feature type="compositionally biased region" description="Basic and acidic residues" evidence="1">
    <location>
        <begin position="144"/>
        <end position="165"/>
    </location>
</feature>
<evidence type="ECO:0000256" key="1">
    <source>
        <dbReference type="SAM" id="MobiDB-lite"/>
    </source>
</evidence>
<evidence type="ECO:0000313" key="3">
    <source>
        <dbReference type="Proteomes" id="UP000698242"/>
    </source>
</evidence>
<dbReference type="Proteomes" id="UP000698242">
    <property type="component" value="Unassembled WGS sequence"/>
</dbReference>
<gene>
    <name evidence="2" type="ORF">PMES_01409</name>
</gene>
<comment type="caution">
    <text evidence="2">The sequence shown here is derived from an EMBL/GenBank/DDBJ whole genome shotgun (WGS) entry which is preliminary data.</text>
</comment>
<dbReference type="GO" id="GO:0003677">
    <property type="term" value="F:DNA binding"/>
    <property type="evidence" value="ECO:0007669"/>
    <property type="project" value="InterPro"/>
</dbReference>
<proteinExistence type="predicted"/>
<accession>A0A921NQC6</accession>
<dbReference type="InterPro" id="IPR016032">
    <property type="entry name" value="Sig_transdc_resp-reg_C-effctor"/>
</dbReference>
<dbReference type="GO" id="GO:0006355">
    <property type="term" value="P:regulation of DNA-templated transcription"/>
    <property type="evidence" value="ECO:0007669"/>
    <property type="project" value="InterPro"/>
</dbReference>
<dbReference type="InterPro" id="IPR036388">
    <property type="entry name" value="WH-like_DNA-bd_sf"/>
</dbReference>
<dbReference type="RefSeq" id="WP_159964854.1">
    <property type="nucleotide sequence ID" value="NZ_APKE01000015.1"/>
</dbReference>
<dbReference type="OrthoDB" id="9807521at2"/>
<organism evidence="2 3">
    <name type="scientific">Profundibacterium mesophilum KAUST100406-0324</name>
    <dbReference type="NCBI Taxonomy" id="1037889"/>
    <lineage>
        <taxon>Bacteria</taxon>
        <taxon>Pseudomonadati</taxon>
        <taxon>Pseudomonadota</taxon>
        <taxon>Alphaproteobacteria</taxon>
        <taxon>Rhodobacterales</taxon>
        <taxon>Roseobacteraceae</taxon>
        <taxon>Profundibacterium</taxon>
    </lineage>
</organism>
<name>A0A921NQC6_9RHOB</name>